<evidence type="ECO:0000256" key="1">
    <source>
        <dbReference type="SAM" id="MobiDB-lite"/>
    </source>
</evidence>
<organism evidence="2 3">
    <name type="scientific">Melipona bicolor</name>
    <dbReference type="NCBI Taxonomy" id="60889"/>
    <lineage>
        <taxon>Eukaryota</taxon>
        <taxon>Metazoa</taxon>
        <taxon>Ecdysozoa</taxon>
        <taxon>Arthropoda</taxon>
        <taxon>Hexapoda</taxon>
        <taxon>Insecta</taxon>
        <taxon>Pterygota</taxon>
        <taxon>Neoptera</taxon>
        <taxon>Endopterygota</taxon>
        <taxon>Hymenoptera</taxon>
        <taxon>Apocrita</taxon>
        <taxon>Aculeata</taxon>
        <taxon>Apoidea</taxon>
        <taxon>Anthophila</taxon>
        <taxon>Apidae</taxon>
        <taxon>Melipona</taxon>
    </lineage>
</organism>
<protein>
    <submittedName>
        <fullName evidence="2">Uncharacterized protein</fullName>
    </submittedName>
</protein>
<gene>
    <name evidence="2" type="ORF">K0M31_015927</name>
</gene>
<evidence type="ECO:0000313" key="2">
    <source>
        <dbReference type="EMBL" id="KAK1131767.1"/>
    </source>
</evidence>
<dbReference type="Proteomes" id="UP001177670">
    <property type="component" value="Unassembled WGS sequence"/>
</dbReference>
<dbReference type="EMBL" id="JAHYIQ010000005">
    <property type="protein sequence ID" value="KAK1131767.1"/>
    <property type="molecule type" value="Genomic_DNA"/>
</dbReference>
<feature type="compositionally biased region" description="Basic and acidic residues" evidence="1">
    <location>
        <begin position="20"/>
        <end position="30"/>
    </location>
</feature>
<name>A0AA40G5Z7_9HYME</name>
<sequence length="136" mass="15487">MTKHASRQTTHAATCNWQSKENRILLESRRSSVSLEIPSVSGSHKSKPGHEPGTRVKEGIKAGVAKLTEAEGERKKRDERREEEEEEEEEKRREKIIQRTRQQEDKRAGEQRARVSSVGPFGIAQPFLVGMLVTRN</sequence>
<reference evidence="2" key="1">
    <citation type="submission" date="2021-10" db="EMBL/GenBank/DDBJ databases">
        <title>Melipona bicolor Genome sequencing and assembly.</title>
        <authorList>
            <person name="Araujo N.S."/>
            <person name="Arias M.C."/>
        </authorList>
    </citation>
    <scope>NUCLEOTIDE SEQUENCE</scope>
    <source>
        <strain evidence="2">USP_2M_L1-L4_2017</strain>
        <tissue evidence="2">Whole body</tissue>
    </source>
</reference>
<feature type="compositionally biased region" description="Basic and acidic residues" evidence="1">
    <location>
        <begin position="90"/>
        <end position="113"/>
    </location>
</feature>
<comment type="caution">
    <text evidence="2">The sequence shown here is derived from an EMBL/GenBank/DDBJ whole genome shotgun (WGS) entry which is preliminary data.</text>
</comment>
<feature type="compositionally biased region" description="Basic and acidic residues" evidence="1">
    <location>
        <begin position="68"/>
        <end position="80"/>
    </location>
</feature>
<accession>A0AA40G5Z7</accession>
<proteinExistence type="predicted"/>
<dbReference type="AlphaFoldDB" id="A0AA40G5Z7"/>
<feature type="compositionally biased region" description="Basic and acidic residues" evidence="1">
    <location>
        <begin position="48"/>
        <end position="60"/>
    </location>
</feature>
<evidence type="ECO:0000313" key="3">
    <source>
        <dbReference type="Proteomes" id="UP001177670"/>
    </source>
</evidence>
<feature type="compositionally biased region" description="Polar residues" evidence="1">
    <location>
        <begin position="7"/>
        <end position="19"/>
    </location>
</feature>
<keyword evidence="3" id="KW-1185">Reference proteome</keyword>
<feature type="region of interest" description="Disordered" evidence="1">
    <location>
        <begin position="1"/>
        <end position="121"/>
    </location>
</feature>